<dbReference type="GO" id="GO:0003677">
    <property type="term" value="F:DNA binding"/>
    <property type="evidence" value="ECO:0007669"/>
    <property type="project" value="UniProtKB-KW"/>
</dbReference>
<dbReference type="Pfam" id="PF08797">
    <property type="entry name" value="HIRAN"/>
    <property type="match status" value="1"/>
</dbReference>
<evidence type="ECO:0000256" key="6">
    <source>
        <dbReference type="ARBA" id="ARBA00023125"/>
    </source>
</evidence>
<dbReference type="GO" id="GO:0005524">
    <property type="term" value="F:ATP binding"/>
    <property type="evidence" value="ECO:0007669"/>
    <property type="project" value="UniProtKB-KW"/>
</dbReference>
<dbReference type="PANTHER" id="PTHR13710">
    <property type="entry name" value="DNA HELICASE RECQ FAMILY MEMBER"/>
    <property type="match status" value="1"/>
</dbReference>
<dbReference type="InterPro" id="IPR041122">
    <property type="entry name" value="RecJ_OB"/>
</dbReference>
<dbReference type="PANTHER" id="PTHR13710:SF105">
    <property type="entry name" value="ATP-DEPENDENT DNA HELICASE Q1"/>
    <property type="match status" value="1"/>
</dbReference>
<feature type="domain" description="Helicase C-terminal" evidence="11">
    <location>
        <begin position="511"/>
        <end position="661"/>
    </location>
</feature>
<dbReference type="SUPFAM" id="SSF52540">
    <property type="entry name" value="P-loop containing nucleoside triphosphate hydrolases"/>
    <property type="match status" value="1"/>
</dbReference>
<dbReference type="Pfam" id="PF17768">
    <property type="entry name" value="RecJ_OB"/>
    <property type="match status" value="1"/>
</dbReference>
<evidence type="ECO:0000256" key="1">
    <source>
        <dbReference type="ARBA" id="ARBA00005446"/>
    </source>
</evidence>
<proteinExistence type="inferred from homology"/>
<protein>
    <recommendedName>
        <fullName evidence="9">DNA 3'-5' helicase</fullName>
        <ecNumber evidence="9">5.6.2.4</ecNumber>
    </recommendedName>
</protein>
<dbReference type="Pfam" id="PF00270">
    <property type="entry name" value="DEAD"/>
    <property type="match status" value="1"/>
</dbReference>
<dbReference type="InterPro" id="IPR001650">
    <property type="entry name" value="Helicase_C-like"/>
</dbReference>
<accession>A0A0F9HR08</accession>
<dbReference type="SMART" id="SM00490">
    <property type="entry name" value="HELICc"/>
    <property type="match status" value="1"/>
</dbReference>
<comment type="similarity">
    <text evidence="1">Belongs to the helicase family. RecQ subfamily.</text>
</comment>
<evidence type="ECO:0000313" key="12">
    <source>
        <dbReference type="EMBL" id="KKM17776.1"/>
    </source>
</evidence>
<evidence type="ECO:0000256" key="3">
    <source>
        <dbReference type="ARBA" id="ARBA00022741"/>
    </source>
</evidence>
<dbReference type="GO" id="GO:0005694">
    <property type="term" value="C:chromosome"/>
    <property type="evidence" value="ECO:0007669"/>
    <property type="project" value="TreeGrafter"/>
</dbReference>
<feature type="non-terminal residue" evidence="12">
    <location>
        <position position="1"/>
    </location>
</feature>
<keyword evidence="7" id="KW-0413">Isomerase</keyword>
<evidence type="ECO:0000259" key="10">
    <source>
        <dbReference type="PROSITE" id="PS51192"/>
    </source>
</evidence>
<dbReference type="SMART" id="SM00487">
    <property type="entry name" value="DEXDc"/>
    <property type="match status" value="1"/>
</dbReference>
<dbReference type="InterPro" id="IPR011545">
    <property type="entry name" value="DEAD/DEAH_box_helicase_dom"/>
</dbReference>
<evidence type="ECO:0000256" key="7">
    <source>
        <dbReference type="ARBA" id="ARBA00023235"/>
    </source>
</evidence>
<dbReference type="SMART" id="SM00910">
    <property type="entry name" value="HIRAN"/>
    <property type="match status" value="1"/>
</dbReference>
<feature type="domain" description="Helicase ATP-binding" evidence="10">
    <location>
        <begin position="316"/>
        <end position="492"/>
    </location>
</feature>
<evidence type="ECO:0000256" key="4">
    <source>
        <dbReference type="ARBA" id="ARBA00022801"/>
    </source>
</evidence>
<evidence type="ECO:0000256" key="9">
    <source>
        <dbReference type="ARBA" id="ARBA00034808"/>
    </source>
</evidence>
<evidence type="ECO:0000256" key="5">
    <source>
        <dbReference type="ARBA" id="ARBA00022840"/>
    </source>
</evidence>
<keyword evidence="6" id="KW-0238">DNA-binding</keyword>
<dbReference type="GO" id="GO:0016818">
    <property type="term" value="F:hydrolase activity, acting on acid anhydrides, in phosphorus-containing anhydrides"/>
    <property type="evidence" value="ECO:0007669"/>
    <property type="project" value="InterPro"/>
</dbReference>
<dbReference type="Gene3D" id="2.40.50.460">
    <property type="match status" value="1"/>
</dbReference>
<reference evidence="12" key="1">
    <citation type="journal article" date="2015" name="Nature">
        <title>Complex archaea that bridge the gap between prokaryotes and eukaryotes.</title>
        <authorList>
            <person name="Spang A."/>
            <person name="Saw J.H."/>
            <person name="Jorgensen S.L."/>
            <person name="Zaremba-Niedzwiedzka K."/>
            <person name="Martijn J."/>
            <person name="Lind A.E."/>
            <person name="van Eijk R."/>
            <person name="Schleper C."/>
            <person name="Guy L."/>
            <person name="Ettema T.J."/>
        </authorList>
    </citation>
    <scope>NUCLEOTIDE SEQUENCE</scope>
</reference>
<dbReference type="GO" id="GO:0006281">
    <property type="term" value="P:DNA repair"/>
    <property type="evidence" value="ECO:0007669"/>
    <property type="project" value="TreeGrafter"/>
</dbReference>
<dbReference type="PROSITE" id="PS51194">
    <property type="entry name" value="HELICASE_CTER"/>
    <property type="match status" value="1"/>
</dbReference>
<dbReference type="PROSITE" id="PS51192">
    <property type="entry name" value="HELICASE_ATP_BIND_1"/>
    <property type="match status" value="1"/>
</dbReference>
<dbReference type="GO" id="GO:0008270">
    <property type="term" value="F:zinc ion binding"/>
    <property type="evidence" value="ECO:0007669"/>
    <property type="project" value="InterPro"/>
</dbReference>
<comment type="caution">
    <text evidence="12">The sequence shown here is derived from an EMBL/GenBank/DDBJ whole genome shotgun (WGS) entry which is preliminary data.</text>
</comment>
<dbReference type="EMBL" id="LAZR01014373">
    <property type="protein sequence ID" value="KKM17776.1"/>
    <property type="molecule type" value="Genomic_DNA"/>
</dbReference>
<evidence type="ECO:0000256" key="8">
    <source>
        <dbReference type="ARBA" id="ARBA00034617"/>
    </source>
</evidence>
<organism evidence="12">
    <name type="scientific">marine sediment metagenome</name>
    <dbReference type="NCBI Taxonomy" id="412755"/>
    <lineage>
        <taxon>unclassified sequences</taxon>
        <taxon>metagenomes</taxon>
        <taxon>ecological metagenomes</taxon>
    </lineage>
</organism>
<dbReference type="AlphaFoldDB" id="A0A0F9HR08"/>
<gene>
    <name evidence="12" type="ORF">LCGC14_1672370</name>
</gene>
<dbReference type="InterPro" id="IPR027417">
    <property type="entry name" value="P-loop_NTPase"/>
</dbReference>
<dbReference type="Pfam" id="PF00271">
    <property type="entry name" value="Helicase_C"/>
    <property type="match status" value="1"/>
</dbReference>
<dbReference type="InterPro" id="IPR014001">
    <property type="entry name" value="Helicase_ATP-bd"/>
</dbReference>
<dbReference type="InterPro" id="IPR014905">
    <property type="entry name" value="HIRAN"/>
</dbReference>
<comment type="catalytic activity">
    <reaction evidence="8">
        <text>Couples ATP hydrolysis with the unwinding of duplex DNA by translocating in the 3'-5' direction.</text>
        <dbReference type="EC" id="5.6.2.4"/>
    </reaction>
</comment>
<sequence length="784" mass="87700">VKEENVGQLKEKLNALADEWLDDKDLHPTISIDAEVDFDELSPAFESELKKLEPFGEANEHPSLLLNNVYVKDQKRLGKKGNHMRLNISKGERQLEAVGFSMDSFASVLSHQGKADIVVKPDFNEYNSRTYFRTNIVDIKLHSLEIDDRKSVVEHLFANRQSIAAKEEYKNIGDAESFFTKLAGVSFDGRQDLINGLKKDTPLNLKREPENEHDPNAIRVLTKNNDDLGFLNKRLAKQLAPFMDAGEQFDCRVTDVTGGNGEKNFGVNIVVSKYESSKRLEVKQKLKFKNADQALEAVKEKLLPGNDFHEHQEITLEHLLAGKNSLALMGTGRGKSAIFHTVGALKALLENKMSIFLYPLRSLITDQYLFLSEALESLGINVVRLSGDCPIGERENIFKAMAEGRIDIVLTTPEFLHHNAGSFGALDDKIGFLVLDEAHHISMATQTHRPLYKGVNNMVQKLSNPLVMAATATADEQTAKEIVDKLKIQETIIDATVRKNLSIVDKREIDNKEAYLKELLEKGSKLLVYVNSRQKGAEVANTMRYMAPGFEDKVVYYHAGLNDKLRTAVQSGFTESDFSAVVATSAFGEGVNIPDITDIVLYHLPFNFVEYNQQSGRAGRDGRNAAIHLLFGDEDAKINDFVLESSAPGRDTLASVWKCLKVFAGEKDQIFESNSDIVDQLSTWQPHAGYNNRTIASSLKIFKELGLIEVGRIDSGRTVILNKNKKVQLEDSVVYEEGLHEKEEFKDFREWALSANVEKLLGLINQPIYPKADESSKTPLASVE</sequence>
<evidence type="ECO:0000259" key="11">
    <source>
        <dbReference type="PROSITE" id="PS51194"/>
    </source>
</evidence>
<keyword evidence="4" id="KW-0378">Hydrolase</keyword>
<dbReference type="EC" id="5.6.2.4" evidence="9"/>
<dbReference type="GO" id="GO:0005737">
    <property type="term" value="C:cytoplasm"/>
    <property type="evidence" value="ECO:0007669"/>
    <property type="project" value="TreeGrafter"/>
</dbReference>
<keyword evidence="2" id="KW-0479">Metal-binding</keyword>
<dbReference type="GO" id="GO:0009378">
    <property type="term" value="F:four-way junction helicase activity"/>
    <property type="evidence" value="ECO:0007669"/>
    <property type="project" value="TreeGrafter"/>
</dbReference>
<keyword evidence="3" id="KW-0547">Nucleotide-binding</keyword>
<keyword evidence="5" id="KW-0067">ATP-binding</keyword>
<dbReference type="GO" id="GO:0043138">
    <property type="term" value="F:3'-5' DNA helicase activity"/>
    <property type="evidence" value="ECO:0007669"/>
    <property type="project" value="UniProtKB-EC"/>
</dbReference>
<dbReference type="Gene3D" id="3.40.50.300">
    <property type="entry name" value="P-loop containing nucleotide triphosphate hydrolases"/>
    <property type="match status" value="2"/>
</dbReference>
<dbReference type="GO" id="GO:0006310">
    <property type="term" value="P:DNA recombination"/>
    <property type="evidence" value="ECO:0007669"/>
    <property type="project" value="TreeGrafter"/>
</dbReference>
<evidence type="ECO:0000256" key="2">
    <source>
        <dbReference type="ARBA" id="ARBA00022723"/>
    </source>
</evidence>
<dbReference type="Gene3D" id="3.30.70.2330">
    <property type="match status" value="1"/>
</dbReference>
<name>A0A0F9HR08_9ZZZZ</name>